<protein>
    <submittedName>
        <fullName evidence="1">Uncharacterized protein</fullName>
    </submittedName>
</protein>
<accession>A0A3M6U1B7</accession>
<comment type="caution">
    <text evidence="1">The sequence shown here is derived from an EMBL/GenBank/DDBJ whole genome shotgun (WGS) entry which is preliminary data.</text>
</comment>
<proteinExistence type="predicted"/>
<evidence type="ECO:0000313" key="1">
    <source>
        <dbReference type="EMBL" id="RMX47450.1"/>
    </source>
</evidence>
<organism evidence="1 2">
    <name type="scientific">Pocillopora damicornis</name>
    <name type="common">Cauliflower coral</name>
    <name type="synonym">Millepora damicornis</name>
    <dbReference type="NCBI Taxonomy" id="46731"/>
    <lineage>
        <taxon>Eukaryota</taxon>
        <taxon>Metazoa</taxon>
        <taxon>Cnidaria</taxon>
        <taxon>Anthozoa</taxon>
        <taxon>Hexacorallia</taxon>
        <taxon>Scleractinia</taxon>
        <taxon>Astrocoeniina</taxon>
        <taxon>Pocilloporidae</taxon>
        <taxon>Pocillopora</taxon>
    </lineage>
</organism>
<evidence type="ECO:0000313" key="2">
    <source>
        <dbReference type="Proteomes" id="UP000275408"/>
    </source>
</evidence>
<name>A0A3M6U1B7_POCDA</name>
<dbReference type="AlphaFoldDB" id="A0A3M6U1B7"/>
<dbReference type="EMBL" id="RCHS01002416">
    <property type="protein sequence ID" value="RMX47450.1"/>
    <property type="molecule type" value="Genomic_DNA"/>
</dbReference>
<gene>
    <name evidence="1" type="ORF">pdam_00002139</name>
</gene>
<dbReference type="Proteomes" id="UP000275408">
    <property type="component" value="Unassembled WGS sequence"/>
</dbReference>
<sequence length="81" mass="8869">METSLFRSGCQLMENGESGANGPLVQRPAEAVTCQGAAHVTIQLRRMGAVHVKDPVLREPVVTIRNVQGQMFPLRLPLKTM</sequence>
<reference evidence="1 2" key="1">
    <citation type="journal article" date="2018" name="Sci. Rep.">
        <title>Comparative analysis of the Pocillopora damicornis genome highlights role of immune system in coral evolution.</title>
        <authorList>
            <person name="Cunning R."/>
            <person name="Bay R.A."/>
            <person name="Gillette P."/>
            <person name="Baker A.C."/>
            <person name="Traylor-Knowles N."/>
        </authorList>
    </citation>
    <scope>NUCLEOTIDE SEQUENCE [LARGE SCALE GENOMIC DNA]</scope>
    <source>
        <strain evidence="1">RSMAS</strain>
        <tissue evidence="1">Whole animal</tissue>
    </source>
</reference>
<keyword evidence="2" id="KW-1185">Reference proteome</keyword>